<keyword evidence="3" id="KW-1185">Reference proteome</keyword>
<dbReference type="AlphaFoldDB" id="A0A4C1YAK8"/>
<feature type="chain" id="PRO_5020024330" evidence="1">
    <location>
        <begin position="22"/>
        <end position="154"/>
    </location>
</feature>
<keyword evidence="1" id="KW-0732">Signal</keyword>
<accession>A0A4C1YAK8</accession>
<sequence>MRLKVVTLFITFAYCETTARGRVITTSARNKGMFRERLVYHTRRRVSSRRESNVVPAHAHAGAGTHARLCRAAKGVALDESKLRHGSASYHRAECAASARSMLDGSFQRISKKTQSGYRTLNVYPDVCGSKINLRIPKKTEQYCLLNKIALCNE</sequence>
<proteinExistence type="predicted"/>
<gene>
    <name evidence="2" type="ORF">EVAR_53146_1</name>
</gene>
<dbReference type="Proteomes" id="UP000299102">
    <property type="component" value="Unassembled WGS sequence"/>
</dbReference>
<protein>
    <submittedName>
        <fullName evidence="2">Uncharacterized protein</fullName>
    </submittedName>
</protein>
<evidence type="ECO:0000313" key="3">
    <source>
        <dbReference type="Proteomes" id="UP000299102"/>
    </source>
</evidence>
<evidence type="ECO:0000256" key="1">
    <source>
        <dbReference type="SAM" id="SignalP"/>
    </source>
</evidence>
<feature type="signal peptide" evidence="1">
    <location>
        <begin position="1"/>
        <end position="21"/>
    </location>
</feature>
<reference evidence="2 3" key="1">
    <citation type="journal article" date="2019" name="Commun. Biol.">
        <title>The bagworm genome reveals a unique fibroin gene that provides high tensile strength.</title>
        <authorList>
            <person name="Kono N."/>
            <person name="Nakamura H."/>
            <person name="Ohtoshi R."/>
            <person name="Tomita M."/>
            <person name="Numata K."/>
            <person name="Arakawa K."/>
        </authorList>
    </citation>
    <scope>NUCLEOTIDE SEQUENCE [LARGE SCALE GENOMIC DNA]</scope>
</reference>
<name>A0A4C1YAK8_EUMVA</name>
<dbReference type="EMBL" id="BGZK01001170">
    <property type="protein sequence ID" value="GBP73351.1"/>
    <property type="molecule type" value="Genomic_DNA"/>
</dbReference>
<organism evidence="2 3">
    <name type="scientific">Eumeta variegata</name>
    <name type="common">Bagworm moth</name>
    <name type="synonym">Eumeta japonica</name>
    <dbReference type="NCBI Taxonomy" id="151549"/>
    <lineage>
        <taxon>Eukaryota</taxon>
        <taxon>Metazoa</taxon>
        <taxon>Ecdysozoa</taxon>
        <taxon>Arthropoda</taxon>
        <taxon>Hexapoda</taxon>
        <taxon>Insecta</taxon>
        <taxon>Pterygota</taxon>
        <taxon>Neoptera</taxon>
        <taxon>Endopterygota</taxon>
        <taxon>Lepidoptera</taxon>
        <taxon>Glossata</taxon>
        <taxon>Ditrysia</taxon>
        <taxon>Tineoidea</taxon>
        <taxon>Psychidae</taxon>
        <taxon>Oiketicinae</taxon>
        <taxon>Eumeta</taxon>
    </lineage>
</organism>
<comment type="caution">
    <text evidence="2">The sequence shown here is derived from an EMBL/GenBank/DDBJ whole genome shotgun (WGS) entry which is preliminary data.</text>
</comment>
<evidence type="ECO:0000313" key="2">
    <source>
        <dbReference type="EMBL" id="GBP73351.1"/>
    </source>
</evidence>